<feature type="signal peptide" evidence="6">
    <location>
        <begin position="1"/>
        <end position="20"/>
    </location>
</feature>
<dbReference type="OrthoDB" id="8562138at2"/>
<reference evidence="7 8" key="1">
    <citation type="submission" date="2018-11" db="EMBL/GenBank/DDBJ databases">
        <title>Draft genome sequence of Buttiauxella warmboldiae CCUG 35512.</title>
        <authorList>
            <person name="Salva-Serra F."/>
            <person name="Marathe N."/>
            <person name="Moore E."/>
            <person name="Svensson L."/>
            <person name="Engstrom-Jakobsson H."/>
        </authorList>
    </citation>
    <scope>NUCLEOTIDE SEQUENCE [LARGE SCALE GENOMIC DNA]</scope>
    <source>
        <strain evidence="7 8">CCUG 35512</strain>
    </source>
</reference>
<dbReference type="AlphaFoldDB" id="A0A3N5DLG8"/>
<gene>
    <name evidence="7" type="ORF">EHN07_05190</name>
</gene>
<comment type="similarity">
    <text evidence="2">Belongs to the MipA/OmpV family.</text>
</comment>
<dbReference type="InterPro" id="IPR010583">
    <property type="entry name" value="MipA"/>
</dbReference>
<dbReference type="GO" id="GO:0009279">
    <property type="term" value="C:cell outer membrane"/>
    <property type="evidence" value="ECO:0007669"/>
    <property type="project" value="UniProtKB-SubCell"/>
</dbReference>
<proteinExistence type="inferred from homology"/>
<keyword evidence="4" id="KW-0472">Membrane</keyword>
<evidence type="ECO:0000256" key="1">
    <source>
        <dbReference type="ARBA" id="ARBA00004442"/>
    </source>
</evidence>
<name>A0A3N5DLG8_9ENTR</name>
<evidence type="ECO:0000256" key="5">
    <source>
        <dbReference type="ARBA" id="ARBA00023237"/>
    </source>
</evidence>
<comment type="caution">
    <text evidence="7">The sequence shown here is derived from an EMBL/GenBank/DDBJ whole genome shotgun (WGS) entry which is preliminary data.</text>
</comment>
<dbReference type="GO" id="GO:0009252">
    <property type="term" value="P:peptidoglycan biosynthetic process"/>
    <property type="evidence" value="ECO:0007669"/>
    <property type="project" value="TreeGrafter"/>
</dbReference>
<dbReference type="EMBL" id="RPOH01000017">
    <property type="protein sequence ID" value="RPH29604.1"/>
    <property type="molecule type" value="Genomic_DNA"/>
</dbReference>
<evidence type="ECO:0000313" key="7">
    <source>
        <dbReference type="EMBL" id="RPH29604.1"/>
    </source>
</evidence>
<organism evidence="7 8">
    <name type="scientific">Buttiauxella warmboldiae</name>
    <dbReference type="NCBI Taxonomy" id="82993"/>
    <lineage>
        <taxon>Bacteria</taxon>
        <taxon>Pseudomonadati</taxon>
        <taxon>Pseudomonadota</taxon>
        <taxon>Gammaproteobacteria</taxon>
        <taxon>Enterobacterales</taxon>
        <taxon>Enterobacteriaceae</taxon>
        <taxon>Buttiauxella</taxon>
    </lineage>
</organism>
<keyword evidence="8" id="KW-1185">Reference proteome</keyword>
<dbReference type="PANTHER" id="PTHR38776">
    <property type="entry name" value="MLTA-INTERACTING PROTEIN-RELATED"/>
    <property type="match status" value="1"/>
</dbReference>
<keyword evidence="3 6" id="KW-0732">Signal</keyword>
<dbReference type="Pfam" id="PF06629">
    <property type="entry name" value="MipA"/>
    <property type="match status" value="1"/>
</dbReference>
<protein>
    <submittedName>
        <fullName evidence="7">MipA/OmpV family protein</fullName>
    </submittedName>
</protein>
<sequence length="246" mass="27458">MTLKNIILCLIFFAAFNSIAAPLTVGAGVAVSSSPYKYKDKTTYDPLPLLSYYGDDFYIDGPEFGLNLFKNEQQQLTLIASYDLHHFDPKYAIDSLKKVSKRNATLFSGVGYTLYTSVGDFTTTVLQDTLGKSKGMKINAEWSTMTDFNQWSLGYVAGVEWNSKKQNRYYYGIDKNESLKSGVVMYEPKSSLTPYTGFTVAYAFNPEWVAILFANAYFTPEEQKKSPLSSGKSVAYTSGIAVSYSF</sequence>
<evidence type="ECO:0000256" key="4">
    <source>
        <dbReference type="ARBA" id="ARBA00023136"/>
    </source>
</evidence>
<evidence type="ECO:0000256" key="2">
    <source>
        <dbReference type="ARBA" id="ARBA00005722"/>
    </source>
</evidence>
<accession>A0A3N5DLG8</accession>
<feature type="chain" id="PRO_5018152154" evidence="6">
    <location>
        <begin position="21"/>
        <end position="246"/>
    </location>
</feature>
<evidence type="ECO:0000256" key="3">
    <source>
        <dbReference type="ARBA" id="ARBA00022729"/>
    </source>
</evidence>
<dbReference type="PANTHER" id="PTHR38776:SF1">
    <property type="entry name" value="MLTA-INTERACTING PROTEIN-RELATED"/>
    <property type="match status" value="1"/>
</dbReference>
<evidence type="ECO:0000256" key="6">
    <source>
        <dbReference type="SAM" id="SignalP"/>
    </source>
</evidence>
<dbReference type="Proteomes" id="UP000268615">
    <property type="component" value="Unassembled WGS sequence"/>
</dbReference>
<evidence type="ECO:0000313" key="8">
    <source>
        <dbReference type="Proteomes" id="UP000268615"/>
    </source>
</evidence>
<keyword evidence="5" id="KW-0998">Cell outer membrane</keyword>
<comment type="subcellular location">
    <subcellularLocation>
        <location evidence="1">Cell outer membrane</location>
    </subcellularLocation>
</comment>